<keyword evidence="1" id="KW-1133">Transmembrane helix</keyword>
<keyword evidence="1" id="KW-0472">Membrane</keyword>
<dbReference type="EMBL" id="QDKM01000001">
    <property type="protein sequence ID" value="PVH30553.1"/>
    <property type="molecule type" value="Genomic_DNA"/>
</dbReference>
<protein>
    <submittedName>
        <fullName evidence="2">AzlD domain-containing protein</fullName>
    </submittedName>
</protein>
<reference evidence="2 3" key="1">
    <citation type="submission" date="2018-04" db="EMBL/GenBank/DDBJ databases">
        <title>Pararhodobacter oceanense sp. nov., isolated from marine intertidal sediment.</title>
        <authorList>
            <person name="Wang X.-L."/>
            <person name="Du Z.-J."/>
        </authorList>
    </citation>
    <scope>NUCLEOTIDE SEQUENCE [LARGE SCALE GENOMIC DNA]</scope>
    <source>
        <strain evidence="2 3">AM505</strain>
    </source>
</reference>
<proteinExistence type="predicted"/>
<feature type="transmembrane region" description="Helical" evidence="1">
    <location>
        <begin position="75"/>
        <end position="108"/>
    </location>
</feature>
<sequence length="109" mass="11813">MDMSATLTIWVMIVLMAIGTFLLRFSFLALIGKRELSPRVQRLLRYTPVAVIPGLMAPQIFLPELGESMPDPAKLIAAAVTLLVGVWTKNVIAAMVAGVAVLALLSYLM</sequence>
<keyword evidence="3" id="KW-1185">Reference proteome</keyword>
<gene>
    <name evidence="2" type="ORF">DDE20_03215</name>
</gene>
<dbReference type="Pfam" id="PF05437">
    <property type="entry name" value="AzlD"/>
    <property type="match status" value="1"/>
</dbReference>
<accession>A0A2T8HYP2</accession>
<feature type="transmembrane region" description="Helical" evidence="1">
    <location>
        <begin position="43"/>
        <end position="63"/>
    </location>
</feature>
<dbReference type="InterPro" id="IPR008407">
    <property type="entry name" value="Brnchd-chn_aa_trnsp_AzlD"/>
</dbReference>
<evidence type="ECO:0000256" key="1">
    <source>
        <dbReference type="SAM" id="Phobius"/>
    </source>
</evidence>
<dbReference type="OrthoDB" id="6119856at2"/>
<dbReference type="AlphaFoldDB" id="A0A2T8HYP2"/>
<feature type="transmembrane region" description="Helical" evidence="1">
    <location>
        <begin position="6"/>
        <end position="31"/>
    </location>
</feature>
<comment type="caution">
    <text evidence="2">The sequence shown here is derived from an EMBL/GenBank/DDBJ whole genome shotgun (WGS) entry which is preliminary data.</text>
</comment>
<evidence type="ECO:0000313" key="2">
    <source>
        <dbReference type="EMBL" id="PVH30553.1"/>
    </source>
</evidence>
<evidence type="ECO:0000313" key="3">
    <source>
        <dbReference type="Proteomes" id="UP000245911"/>
    </source>
</evidence>
<keyword evidence="1" id="KW-0812">Transmembrane</keyword>
<organism evidence="2 3">
    <name type="scientific">Pararhodobacter oceanensis</name>
    <dbReference type="NCBI Taxonomy" id="2172121"/>
    <lineage>
        <taxon>Bacteria</taxon>
        <taxon>Pseudomonadati</taxon>
        <taxon>Pseudomonadota</taxon>
        <taxon>Alphaproteobacteria</taxon>
        <taxon>Rhodobacterales</taxon>
        <taxon>Paracoccaceae</taxon>
        <taxon>Pararhodobacter</taxon>
    </lineage>
</organism>
<name>A0A2T8HYP2_9RHOB</name>
<dbReference type="Proteomes" id="UP000245911">
    <property type="component" value="Unassembled WGS sequence"/>
</dbReference>